<name>A0ABN2JF23_9ACTN</name>
<sequence length="321" mass="33438">MRAPRLLGTLVALVAVLAGLTSAPAQAAQPKPPLPVPYSFLLPAVVAGLGINADPPGANDWSCKPSAAHPKPVVLVHGLTGNKATNWQTYAPLLKNEGYCVFALTYGQSTLAPAPYDQVFGGFAPIESSAAQLATFVEQVKAATGTAKVDIVGHSEGTLMPNYYAKFLGGAASIDKYVSIAPLWHGTDPAGLATLSLIGTPFGVTPVINSLLQPFFASGPQLLAGSPFIQKMRSGGGPAVPGITYTNIVTRYDELVIPYTSGIEPGMTNYVVQDYCALDLSEHFQIVADPVAAALVLNALDPAHPRPVPCQLVLPFVGNIV</sequence>
<keyword evidence="2" id="KW-0378">Hydrolase</keyword>
<dbReference type="Gene3D" id="3.40.50.1820">
    <property type="entry name" value="alpha/beta hydrolase"/>
    <property type="match status" value="1"/>
</dbReference>
<feature type="signal peptide" evidence="1">
    <location>
        <begin position="1"/>
        <end position="27"/>
    </location>
</feature>
<dbReference type="Pfam" id="PF01674">
    <property type="entry name" value="Lipase_2"/>
    <property type="match status" value="1"/>
</dbReference>
<gene>
    <name evidence="2" type="ORF">GCM10009710_02020</name>
</gene>
<evidence type="ECO:0000313" key="2">
    <source>
        <dbReference type="EMBL" id="GAA1724830.1"/>
    </source>
</evidence>
<accession>A0ABN2JF23</accession>
<proteinExistence type="predicted"/>
<dbReference type="PANTHER" id="PTHR32015">
    <property type="entry name" value="FASTING INDUCED LIPASE"/>
    <property type="match status" value="1"/>
</dbReference>
<keyword evidence="1" id="KW-0732">Signal</keyword>
<evidence type="ECO:0000313" key="3">
    <source>
        <dbReference type="Proteomes" id="UP001501057"/>
    </source>
</evidence>
<comment type="caution">
    <text evidence="2">The sequence shown here is derived from an EMBL/GenBank/DDBJ whole genome shotgun (WGS) entry which is preliminary data.</text>
</comment>
<dbReference type="GO" id="GO:0016787">
    <property type="term" value="F:hydrolase activity"/>
    <property type="evidence" value="ECO:0007669"/>
    <property type="project" value="UniProtKB-KW"/>
</dbReference>
<dbReference type="PANTHER" id="PTHR32015:SF1">
    <property type="entry name" value="LIPASE"/>
    <property type="match status" value="1"/>
</dbReference>
<organism evidence="2 3">
    <name type="scientific">Aeromicrobium alkaliterrae</name>
    <dbReference type="NCBI Taxonomy" id="302168"/>
    <lineage>
        <taxon>Bacteria</taxon>
        <taxon>Bacillati</taxon>
        <taxon>Actinomycetota</taxon>
        <taxon>Actinomycetes</taxon>
        <taxon>Propionibacteriales</taxon>
        <taxon>Nocardioidaceae</taxon>
        <taxon>Aeromicrobium</taxon>
    </lineage>
</organism>
<protein>
    <submittedName>
        <fullName evidence="2">Alpha/beta fold hydrolase</fullName>
    </submittedName>
</protein>
<dbReference type="SUPFAM" id="SSF53474">
    <property type="entry name" value="alpha/beta-Hydrolases"/>
    <property type="match status" value="1"/>
</dbReference>
<dbReference type="EMBL" id="BAAAME010000002">
    <property type="protein sequence ID" value="GAA1724830.1"/>
    <property type="molecule type" value="Genomic_DNA"/>
</dbReference>
<reference evidence="2 3" key="1">
    <citation type="journal article" date="2019" name="Int. J. Syst. Evol. Microbiol.">
        <title>The Global Catalogue of Microorganisms (GCM) 10K type strain sequencing project: providing services to taxonomists for standard genome sequencing and annotation.</title>
        <authorList>
            <consortium name="The Broad Institute Genomics Platform"/>
            <consortium name="The Broad Institute Genome Sequencing Center for Infectious Disease"/>
            <person name="Wu L."/>
            <person name="Ma J."/>
        </authorList>
    </citation>
    <scope>NUCLEOTIDE SEQUENCE [LARGE SCALE GENOMIC DNA]</scope>
    <source>
        <strain evidence="2 3">JCM 13518</strain>
    </source>
</reference>
<dbReference type="InterPro" id="IPR002918">
    <property type="entry name" value="Lipase_EstA/Esterase_EstB"/>
</dbReference>
<dbReference type="Proteomes" id="UP001501057">
    <property type="component" value="Unassembled WGS sequence"/>
</dbReference>
<dbReference type="InterPro" id="IPR029058">
    <property type="entry name" value="AB_hydrolase_fold"/>
</dbReference>
<dbReference type="RefSeq" id="WP_344196800.1">
    <property type="nucleotide sequence ID" value="NZ_BAAAME010000002.1"/>
</dbReference>
<keyword evidence="3" id="KW-1185">Reference proteome</keyword>
<evidence type="ECO:0000256" key="1">
    <source>
        <dbReference type="SAM" id="SignalP"/>
    </source>
</evidence>
<feature type="chain" id="PRO_5047198813" evidence="1">
    <location>
        <begin position="28"/>
        <end position="321"/>
    </location>
</feature>